<dbReference type="EMBL" id="CP012342">
    <property type="protein sequence ID" value="AKV58530.1"/>
    <property type="molecule type" value="Genomic_DNA"/>
</dbReference>
<dbReference type="PATRIC" id="fig|156976.3.peg.862"/>
<evidence type="ECO:0008006" key="11">
    <source>
        <dbReference type="Google" id="ProtNLM"/>
    </source>
</evidence>
<dbReference type="AlphaFoldDB" id="A0A0K1RAT0"/>
<dbReference type="GO" id="GO:0005886">
    <property type="term" value="C:plasma membrane"/>
    <property type="evidence" value="ECO:0007669"/>
    <property type="project" value="UniProtKB-SubCell"/>
</dbReference>
<keyword evidence="3" id="KW-1003">Cell membrane</keyword>
<accession>A0A0K1RAT0</accession>
<dbReference type="PANTHER" id="PTHR33452">
    <property type="entry name" value="OXIDOREDUCTASE CATD-RELATED"/>
    <property type="match status" value="1"/>
</dbReference>
<dbReference type="RefSeq" id="WP_052204591.1">
    <property type="nucleotide sequence ID" value="NZ_CAMYAJ010000003.1"/>
</dbReference>
<name>A0A0K1RAT0_9CORY</name>
<proteinExistence type="inferred from homology"/>
<dbReference type="InterPro" id="IPR032808">
    <property type="entry name" value="DoxX"/>
</dbReference>
<keyword evidence="10" id="KW-1185">Reference proteome</keyword>
<feature type="transmembrane region" description="Helical" evidence="8">
    <location>
        <begin position="153"/>
        <end position="178"/>
    </location>
</feature>
<evidence type="ECO:0000256" key="7">
    <source>
        <dbReference type="SAM" id="MobiDB-lite"/>
    </source>
</evidence>
<evidence type="ECO:0000313" key="10">
    <source>
        <dbReference type="Proteomes" id="UP000060016"/>
    </source>
</evidence>
<keyword evidence="5 8" id="KW-1133">Transmembrane helix</keyword>
<evidence type="ECO:0000256" key="1">
    <source>
        <dbReference type="ARBA" id="ARBA00004651"/>
    </source>
</evidence>
<sequence length="262" mass="26886">MATDNQRDNLRDATPEDFSHDDVPAYTPGTDPVGTAETEVFAASTPAAAAVTGETAAIDREPQYIAPAEPVYEEVTVVSDPVVEEPVAAPVGRGTIDFGLLLLRLLVGGYLTVRAIATFFNLGSSGGIVALETAYASYPFGNGMAIIVPTLELAAGVFLILGLITPVAAAVGVAVTGFEALHALTAADGGWGLLLTDATVILPTLLLGLTFALTFTGPGLYSVDTGRGWARRPLASSWICALLGLAAAGAIWWFGAGVNPLA</sequence>
<organism evidence="9 10">
    <name type="scientific">Corynebacterium riegelii</name>
    <dbReference type="NCBI Taxonomy" id="156976"/>
    <lineage>
        <taxon>Bacteria</taxon>
        <taxon>Bacillati</taxon>
        <taxon>Actinomycetota</taxon>
        <taxon>Actinomycetes</taxon>
        <taxon>Mycobacteriales</taxon>
        <taxon>Corynebacteriaceae</taxon>
        <taxon>Corynebacterium</taxon>
    </lineage>
</organism>
<protein>
    <recommendedName>
        <fullName evidence="11">DoxX family protein</fullName>
    </recommendedName>
</protein>
<gene>
    <name evidence="9" type="ORF">AK829_04355</name>
</gene>
<evidence type="ECO:0000256" key="8">
    <source>
        <dbReference type="SAM" id="Phobius"/>
    </source>
</evidence>
<dbReference type="Pfam" id="PF07681">
    <property type="entry name" value="DoxX"/>
    <property type="match status" value="1"/>
</dbReference>
<comment type="similarity">
    <text evidence="2">Belongs to the DoxX family.</text>
</comment>
<dbReference type="InterPro" id="IPR051907">
    <property type="entry name" value="DoxX-like_oxidoreductase"/>
</dbReference>
<evidence type="ECO:0000256" key="4">
    <source>
        <dbReference type="ARBA" id="ARBA00022692"/>
    </source>
</evidence>
<evidence type="ECO:0000313" key="9">
    <source>
        <dbReference type="EMBL" id="AKV58530.1"/>
    </source>
</evidence>
<dbReference type="PANTHER" id="PTHR33452:SF1">
    <property type="entry name" value="INNER MEMBRANE PROTEIN YPHA-RELATED"/>
    <property type="match status" value="1"/>
</dbReference>
<evidence type="ECO:0000256" key="3">
    <source>
        <dbReference type="ARBA" id="ARBA00022475"/>
    </source>
</evidence>
<evidence type="ECO:0000256" key="2">
    <source>
        <dbReference type="ARBA" id="ARBA00006679"/>
    </source>
</evidence>
<comment type="subcellular location">
    <subcellularLocation>
        <location evidence="1">Cell membrane</location>
        <topology evidence="1">Multi-pass membrane protein</topology>
    </subcellularLocation>
</comment>
<feature type="transmembrane region" description="Helical" evidence="8">
    <location>
        <begin position="198"/>
        <end position="223"/>
    </location>
</feature>
<reference evidence="9 10" key="1">
    <citation type="submission" date="2015-08" db="EMBL/GenBank/DDBJ databases">
        <authorList>
            <person name="Babu N.S."/>
            <person name="Beckwith C.J."/>
            <person name="Beseler K.G."/>
            <person name="Brison A."/>
            <person name="Carone J.V."/>
            <person name="Caskin T.P."/>
            <person name="Diamond M."/>
            <person name="Durham M.E."/>
            <person name="Foxe J.M."/>
            <person name="Go M."/>
            <person name="Henderson B.A."/>
            <person name="Jones I.B."/>
            <person name="McGettigan J.A."/>
            <person name="Micheletti S.J."/>
            <person name="Nasrallah M.E."/>
            <person name="Ortiz D."/>
            <person name="Piller C.R."/>
            <person name="Privatt S.R."/>
            <person name="Schneider S.L."/>
            <person name="Sharp S."/>
            <person name="Smith T.C."/>
            <person name="Stanton J.D."/>
            <person name="Ullery H.E."/>
            <person name="Wilson R.J."/>
            <person name="Serrano M.G."/>
            <person name="Buck G."/>
            <person name="Lee V."/>
            <person name="Wang Y."/>
            <person name="Carvalho R."/>
            <person name="Voegtly L."/>
            <person name="Shi R."/>
            <person name="Duckworth R."/>
            <person name="Johnson A."/>
            <person name="Loviza R."/>
            <person name="Walstead R."/>
            <person name="Shah Z."/>
            <person name="Kiflezghi M."/>
            <person name="Wade K."/>
            <person name="Ball S.L."/>
            <person name="Bradley K.W."/>
            <person name="Asai D.J."/>
            <person name="Bowman C.A."/>
            <person name="Russell D.A."/>
            <person name="Pope W.H."/>
            <person name="Jacobs-Sera D."/>
            <person name="Hendrix R.W."/>
            <person name="Hatfull G.F."/>
        </authorList>
    </citation>
    <scope>NUCLEOTIDE SEQUENCE [LARGE SCALE GENOMIC DNA]</scope>
    <source>
        <strain evidence="9 10">PUDD_83A45</strain>
    </source>
</reference>
<feature type="region of interest" description="Disordered" evidence="7">
    <location>
        <begin position="1"/>
        <end position="36"/>
    </location>
</feature>
<dbReference type="Proteomes" id="UP000060016">
    <property type="component" value="Chromosome"/>
</dbReference>
<keyword evidence="4 8" id="KW-0812">Transmembrane</keyword>
<feature type="transmembrane region" description="Helical" evidence="8">
    <location>
        <begin position="235"/>
        <end position="255"/>
    </location>
</feature>
<evidence type="ECO:0000256" key="6">
    <source>
        <dbReference type="ARBA" id="ARBA00023136"/>
    </source>
</evidence>
<evidence type="ECO:0000256" key="5">
    <source>
        <dbReference type="ARBA" id="ARBA00022989"/>
    </source>
</evidence>
<feature type="compositionally biased region" description="Basic and acidic residues" evidence="7">
    <location>
        <begin position="1"/>
        <end position="23"/>
    </location>
</feature>
<keyword evidence="6 8" id="KW-0472">Membrane</keyword>
<dbReference type="KEGG" id="crie:AK829_04355"/>
<dbReference type="STRING" id="156976.AK829_04355"/>